<accession>A0A094Z116</accession>
<proteinExistence type="inferred from homology"/>
<feature type="region of interest" description="Disordered" evidence="6">
    <location>
        <begin position="20"/>
        <end position="44"/>
    </location>
</feature>
<dbReference type="HAMAP" id="MF_01341">
    <property type="entry name" value="Ribosomal_uL15"/>
    <property type="match status" value="1"/>
</dbReference>
<comment type="subunit">
    <text evidence="4">Part of the 50S ribosomal subunit.</text>
</comment>
<dbReference type="InterPro" id="IPR021131">
    <property type="entry name" value="Ribosomal_uL15/eL18"/>
</dbReference>
<comment type="similarity">
    <text evidence="1 4 5">Belongs to the universal ribosomal protein uL15 family.</text>
</comment>
<dbReference type="GO" id="GO:0006412">
    <property type="term" value="P:translation"/>
    <property type="evidence" value="ECO:0007669"/>
    <property type="project" value="UniProtKB-UniRule"/>
</dbReference>
<dbReference type="InterPro" id="IPR005749">
    <property type="entry name" value="Ribosomal_uL15_bac-type"/>
</dbReference>
<dbReference type="PATRIC" id="fig|556287.8.peg.530"/>
<evidence type="ECO:0000256" key="3">
    <source>
        <dbReference type="ARBA" id="ARBA00023274"/>
    </source>
</evidence>
<evidence type="ECO:0000256" key="2">
    <source>
        <dbReference type="ARBA" id="ARBA00022980"/>
    </source>
</evidence>
<dbReference type="PROSITE" id="PS00475">
    <property type="entry name" value="RIBOSOMAL_L15"/>
    <property type="match status" value="1"/>
</dbReference>
<dbReference type="PANTHER" id="PTHR12934:SF11">
    <property type="entry name" value="LARGE RIBOSOMAL SUBUNIT PROTEIN UL15M"/>
    <property type="match status" value="1"/>
</dbReference>
<feature type="domain" description="Large ribosomal subunit protein uL15/eL18" evidence="7">
    <location>
        <begin position="75"/>
        <end position="148"/>
    </location>
</feature>
<evidence type="ECO:0000256" key="6">
    <source>
        <dbReference type="SAM" id="MobiDB-lite"/>
    </source>
</evidence>
<dbReference type="InterPro" id="IPR001196">
    <property type="entry name" value="Ribosomal_uL15_CS"/>
</dbReference>
<dbReference type="Proteomes" id="UP000033731">
    <property type="component" value="Unassembled WGS sequence"/>
</dbReference>
<keyword evidence="3 4" id="KW-0687">Ribonucleoprotein</keyword>
<comment type="function">
    <text evidence="4">Binds to the 23S rRNA.</text>
</comment>
<dbReference type="SUPFAM" id="SSF52080">
    <property type="entry name" value="Ribosomal proteins L15p and L18e"/>
    <property type="match status" value="1"/>
</dbReference>
<evidence type="ECO:0000256" key="1">
    <source>
        <dbReference type="ARBA" id="ARBA00007320"/>
    </source>
</evidence>
<protein>
    <recommendedName>
        <fullName evidence="4">Large ribosomal subunit protein uL15</fullName>
    </recommendedName>
</protein>
<dbReference type="InterPro" id="IPR036227">
    <property type="entry name" value="Ribosomal_uL15/eL18_sf"/>
</dbReference>
<keyword evidence="4" id="KW-0699">rRNA-binding</keyword>
<dbReference type="InterPro" id="IPR030878">
    <property type="entry name" value="Ribosomal_uL15"/>
</dbReference>
<dbReference type="GO" id="GO:0022625">
    <property type="term" value="C:cytosolic large ribosomal subunit"/>
    <property type="evidence" value="ECO:0007669"/>
    <property type="project" value="TreeGrafter"/>
</dbReference>
<dbReference type="Gene3D" id="3.100.10.10">
    <property type="match status" value="1"/>
</dbReference>
<dbReference type="RefSeq" id="WP_034442593.1">
    <property type="nucleotide sequence ID" value="NZ_JMTK01000002.1"/>
</dbReference>
<evidence type="ECO:0000256" key="5">
    <source>
        <dbReference type="RuleBase" id="RU003888"/>
    </source>
</evidence>
<dbReference type="Pfam" id="PF00828">
    <property type="entry name" value="Ribosomal_L27A"/>
    <property type="match status" value="1"/>
</dbReference>
<dbReference type="NCBIfam" id="TIGR01071">
    <property type="entry name" value="rplO_bact"/>
    <property type="match status" value="1"/>
</dbReference>
<reference evidence="8 9" key="1">
    <citation type="journal article" date="2015" name="Phytopathology">
        <title>Genomes of Candidatus Liberibacter solanacearum haplotype A from New Zealand and the USA suggest significant genome plasticity in the species.</title>
        <authorList>
            <person name="Thompson S.M."/>
            <person name="Johnson C.P."/>
            <person name="Lu A.Y."/>
            <person name="Frampton R.A."/>
            <person name="Sullivan K.L."/>
            <person name="Fiers M.W."/>
            <person name="Crowhurst R.N."/>
            <person name="Pitman A.R."/>
            <person name="Scott I."/>
            <person name="Gudmestad N.C."/>
            <person name="Smith G.R."/>
        </authorList>
    </citation>
    <scope>NUCLEOTIDE SEQUENCE [LARGE SCALE GENOMIC DNA]</scope>
    <source>
        <strain evidence="8 9">LsoNZ1</strain>
    </source>
</reference>
<keyword evidence="9" id="KW-1185">Reference proteome</keyword>
<dbReference type="EMBL" id="JMTK01000002">
    <property type="protein sequence ID" value="KJZ81826.1"/>
    <property type="molecule type" value="Genomic_DNA"/>
</dbReference>
<sequence length="155" mass="16539">MKLNEINCDKGSRKVRKRVARGIGSGTGKTAGRGVKGQKSRSGVSVRGFEGGQMPLYRRLPKRGFVNIAASKFVTVSLGRLQAYVDQGKLDCSSEIDESVLVSSGLIKSSQKGVRVLSDGDLKVKLILRVTGASASAISKVEKLGGTVHRLEIPR</sequence>
<keyword evidence="2 4" id="KW-0689">Ribosomal protein</keyword>
<evidence type="ECO:0000313" key="9">
    <source>
        <dbReference type="Proteomes" id="UP000033731"/>
    </source>
</evidence>
<keyword evidence="4" id="KW-0694">RNA-binding</keyword>
<dbReference type="AlphaFoldDB" id="A0A094Z116"/>
<dbReference type="GO" id="GO:0003735">
    <property type="term" value="F:structural constituent of ribosome"/>
    <property type="evidence" value="ECO:0007669"/>
    <property type="project" value="InterPro"/>
</dbReference>
<dbReference type="GO" id="GO:0019843">
    <property type="term" value="F:rRNA binding"/>
    <property type="evidence" value="ECO:0007669"/>
    <property type="project" value="UniProtKB-UniRule"/>
</dbReference>
<evidence type="ECO:0000259" key="7">
    <source>
        <dbReference type="Pfam" id="PF00828"/>
    </source>
</evidence>
<feature type="compositionally biased region" description="Gly residues" evidence="6">
    <location>
        <begin position="23"/>
        <end position="35"/>
    </location>
</feature>
<gene>
    <name evidence="4" type="primary">rplO</name>
    <name evidence="8" type="ORF">DJ66_0553</name>
</gene>
<organism evidence="8 9">
    <name type="scientific">Candidatus Liberibacter solanacearum</name>
    <dbReference type="NCBI Taxonomy" id="556287"/>
    <lineage>
        <taxon>Bacteria</taxon>
        <taxon>Pseudomonadati</taxon>
        <taxon>Pseudomonadota</taxon>
        <taxon>Alphaproteobacteria</taxon>
        <taxon>Hyphomicrobiales</taxon>
        <taxon>Rhizobiaceae</taxon>
        <taxon>Liberibacter</taxon>
    </lineage>
</organism>
<evidence type="ECO:0000313" key="8">
    <source>
        <dbReference type="EMBL" id="KJZ81826.1"/>
    </source>
</evidence>
<comment type="caution">
    <text evidence="8">The sequence shown here is derived from an EMBL/GenBank/DDBJ whole genome shotgun (WGS) entry which is preliminary data.</text>
</comment>
<name>A0A094Z116_9HYPH</name>
<dbReference type="PANTHER" id="PTHR12934">
    <property type="entry name" value="50S RIBOSOMAL PROTEIN L15"/>
    <property type="match status" value="1"/>
</dbReference>
<evidence type="ECO:0000256" key="4">
    <source>
        <dbReference type="HAMAP-Rule" id="MF_01341"/>
    </source>
</evidence>